<sequence length="188" mass="21486">MRLRIVITYLIGITTFFSCNHKSFDLNNNVEEIIGITIDSLSFPLPPLPEIVNDSLVSGSISEKTKDSLKKVRMKVAIHPLISLGFSEDFLKLKDNKLSLNKTLENSINKISKHNIVIADTLVLKKTIDWKEYDLLYRFSKVNFNSDSACISSVGVSRSGLWGQGYDIHYEKKDGNWKIIKLYKTEKW</sequence>
<dbReference type="Proteomes" id="UP001500736">
    <property type="component" value="Unassembled WGS sequence"/>
</dbReference>
<keyword evidence="2" id="KW-1185">Reference proteome</keyword>
<dbReference type="EMBL" id="BAAAGF010000001">
    <property type="protein sequence ID" value="GAA0738266.1"/>
    <property type="molecule type" value="Genomic_DNA"/>
</dbReference>
<evidence type="ECO:0000313" key="2">
    <source>
        <dbReference type="Proteomes" id="UP001500736"/>
    </source>
</evidence>
<reference evidence="2" key="1">
    <citation type="journal article" date="2019" name="Int. J. Syst. Evol. Microbiol.">
        <title>The Global Catalogue of Microorganisms (GCM) 10K type strain sequencing project: providing services to taxonomists for standard genome sequencing and annotation.</title>
        <authorList>
            <consortium name="The Broad Institute Genomics Platform"/>
            <consortium name="The Broad Institute Genome Sequencing Center for Infectious Disease"/>
            <person name="Wu L."/>
            <person name="Ma J."/>
        </authorList>
    </citation>
    <scope>NUCLEOTIDE SEQUENCE [LARGE SCALE GENOMIC DNA]</scope>
    <source>
        <strain evidence="2">JCM 15976</strain>
    </source>
</reference>
<protein>
    <recommendedName>
        <fullName evidence="3">Lipoprotein</fullName>
    </recommendedName>
</protein>
<dbReference type="RefSeq" id="WP_343795659.1">
    <property type="nucleotide sequence ID" value="NZ_BAAAGF010000001.1"/>
</dbReference>
<name>A0ABP3UQ69_9FLAO</name>
<proteinExistence type="predicted"/>
<organism evidence="1 2">
    <name type="scientific">Gaetbulibacter jejuensis</name>
    <dbReference type="NCBI Taxonomy" id="584607"/>
    <lineage>
        <taxon>Bacteria</taxon>
        <taxon>Pseudomonadati</taxon>
        <taxon>Bacteroidota</taxon>
        <taxon>Flavobacteriia</taxon>
        <taxon>Flavobacteriales</taxon>
        <taxon>Flavobacteriaceae</taxon>
        <taxon>Gaetbulibacter</taxon>
    </lineage>
</organism>
<comment type="caution">
    <text evidence="1">The sequence shown here is derived from an EMBL/GenBank/DDBJ whole genome shotgun (WGS) entry which is preliminary data.</text>
</comment>
<dbReference type="PROSITE" id="PS51257">
    <property type="entry name" value="PROKAR_LIPOPROTEIN"/>
    <property type="match status" value="1"/>
</dbReference>
<evidence type="ECO:0000313" key="1">
    <source>
        <dbReference type="EMBL" id="GAA0738266.1"/>
    </source>
</evidence>
<gene>
    <name evidence="1" type="ORF">GCM10009431_05990</name>
</gene>
<evidence type="ECO:0008006" key="3">
    <source>
        <dbReference type="Google" id="ProtNLM"/>
    </source>
</evidence>
<accession>A0ABP3UQ69</accession>